<proteinExistence type="predicted"/>
<keyword evidence="4" id="KW-1185">Reference proteome</keyword>
<dbReference type="Proteomes" id="UP000070620">
    <property type="component" value="Unassembled WGS sequence"/>
</dbReference>
<name>A0A136PX37_9ACTN</name>
<feature type="region of interest" description="Disordered" evidence="1">
    <location>
        <begin position="32"/>
        <end position="84"/>
    </location>
</feature>
<sequence>MRLTRSFLVGAALAVTVPLTACTADGEVTAGAPAASSAPAAPAPAGSPAVPPAADQTAPVPASGAPTGRPTAAPTRTTATSKATSDLSGLRITGIKAGKSVLIDIAGDGVDRFLQVGEEGVDFTGTDRTDSTAMSLHPAPVSADNRVVIKPSFWNEETGDGYCVADTAGAALKLETCEAGAASQVWRVVLAGDSGLFELHGAYGVVGVENGRITASGSGDTGLQVLPYAP</sequence>
<evidence type="ECO:0000313" key="3">
    <source>
        <dbReference type="EMBL" id="KXK63040.1"/>
    </source>
</evidence>
<organism evidence="3 4">
    <name type="scientific">Micromonospora rosaria</name>
    <dbReference type="NCBI Taxonomy" id="47874"/>
    <lineage>
        <taxon>Bacteria</taxon>
        <taxon>Bacillati</taxon>
        <taxon>Actinomycetota</taxon>
        <taxon>Actinomycetes</taxon>
        <taxon>Micromonosporales</taxon>
        <taxon>Micromonosporaceae</taxon>
        <taxon>Micromonospora</taxon>
    </lineage>
</organism>
<dbReference type="RefSeq" id="WP_067360468.1">
    <property type="nucleotide sequence ID" value="NZ_JBIUBN010000015.1"/>
</dbReference>
<comment type="caution">
    <text evidence="3">The sequence shown here is derived from an EMBL/GenBank/DDBJ whole genome shotgun (WGS) entry which is preliminary data.</text>
</comment>
<evidence type="ECO:0000256" key="1">
    <source>
        <dbReference type="SAM" id="MobiDB-lite"/>
    </source>
</evidence>
<feature type="signal peptide" evidence="2">
    <location>
        <begin position="1"/>
        <end position="23"/>
    </location>
</feature>
<evidence type="ECO:0000256" key="2">
    <source>
        <dbReference type="SAM" id="SignalP"/>
    </source>
</evidence>
<protein>
    <recommendedName>
        <fullName evidence="5">Ricin B lectin domain-containing protein</fullName>
    </recommendedName>
</protein>
<evidence type="ECO:0008006" key="5">
    <source>
        <dbReference type="Google" id="ProtNLM"/>
    </source>
</evidence>
<dbReference type="EMBL" id="LRQV01000010">
    <property type="protein sequence ID" value="KXK63040.1"/>
    <property type="molecule type" value="Genomic_DNA"/>
</dbReference>
<feature type="chain" id="PRO_5007478430" description="Ricin B lectin domain-containing protein" evidence="2">
    <location>
        <begin position="24"/>
        <end position="230"/>
    </location>
</feature>
<accession>A0A136PX37</accession>
<reference evidence="3 4" key="1">
    <citation type="submission" date="2016-01" db="EMBL/GenBank/DDBJ databases">
        <title>Whole genome sequence and analysis of Micromonospora rosaria DSM 803, which can produce antibacterial substance rosamicin.</title>
        <authorList>
            <person name="Yang H."/>
            <person name="He X."/>
            <person name="Zhu D."/>
        </authorList>
    </citation>
    <scope>NUCLEOTIDE SEQUENCE [LARGE SCALE GENOMIC DNA]</scope>
    <source>
        <strain evidence="3 4">DSM 803</strain>
    </source>
</reference>
<gene>
    <name evidence="3" type="ORF">AWW66_05190</name>
</gene>
<dbReference type="OrthoDB" id="3296302at2"/>
<keyword evidence="2" id="KW-0732">Signal</keyword>
<evidence type="ECO:0000313" key="4">
    <source>
        <dbReference type="Proteomes" id="UP000070620"/>
    </source>
</evidence>
<feature type="compositionally biased region" description="Low complexity" evidence="1">
    <location>
        <begin position="32"/>
        <end position="54"/>
    </location>
</feature>
<feature type="compositionally biased region" description="Low complexity" evidence="1">
    <location>
        <begin position="61"/>
        <end position="84"/>
    </location>
</feature>
<dbReference type="AlphaFoldDB" id="A0A136PX37"/>